<keyword evidence="5" id="KW-0472">Membrane</keyword>
<evidence type="ECO:0000256" key="3">
    <source>
        <dbReference type="ARBA" id="ARBA00022440"/>
    </source>
</evidence>
<evidence type="ECO:0000313" key="6">
    <source>
        <dbReference type="EMBL" id="WOF17074.1"/>
    </source>
</evidence>
<reference evidence="6 7" key="1">
    <citation type="submission" date="2019-09" db="EMBL/GenBank/DDBJ databases">
        <title>The complete genome of Methanoplanus sp. FWC-SCC4.</title>
        <authorList>
            <person name="Chen S.-C."/>
            <person name="Zhou Y.-Z."/>
            <person name="Lai M.-C."/>
        </authorList>
    </citation>
    <scope>NUCLEOTIDE SEQUENCE [LARGE SCALE GENOMIC DNA]</scope>
    <source>
        <strain evidence="6 7">FWC-SCC4</strain>
    </source>
</reference>
<sequence>MKQGITKNIEGFTGLEAAIVLIAFVVVAAVFSYVLLGAGFFTTQKSQEVVYSSVGQASSAIILLGDVYGSDSRFSIDDDSSSGMMDSVIAVVGLSAGNTPVDIKKTTVTFSNSHEIMDLEFNSSATGQRMPVKSGEWTVYSIMEGSDDLLLESCEQICLLMEVGDKIHPNERFKLSLAPPEGTPLVIDRKAPPKINTINVLN</sequence>
<evidence type="ECO:0000313" key="7">
    <source>
        <dbReference type="Proteomes" id="UP001301797"/>
    </source>
</evidence>
<keyword evidence="7" id="KW-1185">Reference proteome</keyword>
<dbReference type="NCBIfam" id="TIGR02537">
    <property type="entry name" value="arch_flag_Nterm"/>
    <property type="match status" value="1"/>
</dbReference>
<dbReference type="GO" id="GO:0097588">
    <property type="term" value="P:archaeal or bacterial-type flagellum-dependent cell motility"/>
    <property type="evidence" value="ECO:0007669"/>
    <property type="project" value="InterPro"/>
</dbReference>
<dbReference type="PANTHER" id="PTHR35903:SF1">
    <property type="entry name" value="FLAGELLIN B1"/>
    <property type="match status" value="1"/>
</dbReference>
<comment type="similarity">
    <text evidence="2 4">Belongs to the archaeal flagellin family.</text>
</comment>
<dbReference type="GO" id="GO:0005198">
    <property type="term" value="F:structural molecule activity"/>
    <property type="evidence" value="ECO:0007669"/>
    <property type="project" value="InterPro"/>
</dbReference>
<protein>
    <recommendedName>
        <fullName evidence="4">Flagellin</fullName>
    </recommendedName>
</protein>
<feature type="transmembrane region" description="Helical" evidence="5">
    <location>
        <begin position="12"/>
        <end position="36"/>
    </location>
</feature>
<dbReference type="InterPro" id="IPR002774">
    <property type="entry name" value="Flagellin_arc-type"/>
</dbReference>
<evidence type="ECO:0000256" key="2">
    <source>
        <dbReference type="ARBA" id="ARBA00010256"/>
    </source>
</evidence>
<keyword evidence="5" id="KW-0812">Transmembrane</keyword>
<gene>
    <name evidence="6" type="ORF">F1737_10505</name>
</gene>
<dbReference type="InterPro" id="IPR013373">
    <property type="entry name" value="Flagellin/pilin_N_arc"/>
</dbReference>
<keyword evidence="6" id="KW-0969">Cilium</keyword>
<proteinExistence type="inferred from homology"/>
<accession>A0AA97FF67</accession>
<dbReference type="Pfam" id="PF01917">
    <property type="entry name" value="Flagellin_arch-type"/>
    <property type="match status" value="1"/>
</dbReference>
<keyword evidence="5" id="KW-1133">Transmembrane helix</keyword>
<evidence type="ECO:0000256" key="4">
    <source>
        <dbReference type="RuleBase" id="RU361282"/>
    </source>
</evidence>
<dbReference type="KEGG" id="mefw:F1737_10505"/>
<dbReference type="GO" id="GO:0097589">
    <property type="term" value="C:archaeal-type flagellum"/>
    <property type="evidence" value="ECO:0007669"/>
    <property type="project" value="UniProtKB-SubCell"/>
</dbReference>
<comment type="subcellular location">
    <subcellularLocation>
        <location evidence="1 4">Archaeal flagellum</location>
    </subcellularLocation>
</comment>
<dbReference type="RefSeq" id="WP_317136529.1">
    <property type="nucleotide sequence ID" value="NZ_CP043875.1"/>
</dbReference>
<dbReference type="Proteomes" id="UP001301797">
    <property type="component" value="Chromosome"/>
</dbReference>
<keyword evidence="6" id="KW-0282">Flagellum</keyword>
<dbReference type="PANTHER" id="PTHR35903">
    <property type="entry name" value="FLAGELLIN B1"/>
    <property type="match status" value="1"/>
</dbReference>
<keyword evidence="3 4" id="KW-0974">Archaeal flagellum</keyword>
<organism evidence="6 7">
    <name type="scientific">Methanochimaera problematica</name>
    <dbReference type="NCBI Taxonomy" id="2609417"/>
    <lineage>
        <taxon>Archaea</taxon>
        <taxon>Methanobacteriati</taxon>
        <taxon>Methanobacteriota</taxon>
        <taxon>Stenosarchaea group</taxon>
        <taxon>Methanomicrobia</taxon>
        <taxon>Methanomicrobiales</taxon>
        <taxon>Methanomicrobiaceae</taxon>
        <taxon>Methanochimaera</taxon>
    </lineage>
</organism>
<evidence type="ECO:0000256" key="5">
    <source>
        <dbReference type="SAM" id="Phobius"/>
    </source>
</evidence>
<dbReference type="EMBL" id="CP043875">
    <property type="protein sequence ID" value="WOF17074.1"/>
    <property type="molecule type" value="Genomic_DNA"/>
</dbReference>
<keyword evidence="6" id="KW-0966">Cell projection</keyword>
<dbReference type="GeneID" id="85230604"/>
<name>A0AA97FF67_9EURY</name>
<evidence type="ECO:0000256" key="1">
    <source>
        <dbReference type="ARBA" id="ARBA00004618"/>
    </source>
</evidence>
<comment type="function">
    <text evidence="4">Flagellin is the subunit protein which polymerizes to form the filaments of archaeal flagella.</text>
</comment>
<dbReference type="AlphaFoldDB" id="A0AA97FF67"/>